<dbReference type="EMBL" id="BLKM01000390">
    <property type="protein sequence ID" value="GFG32933.1"/>
    <property type="molecule type" value="Genomic_DNA"/>
</dbReference>
<comment type="caution">
    <text evidence="3">The sequence shown here is derived from an EMBL/GenBank/DDBJ whole genome shotgun (WGS) entry which is preliminary data.</text>
</comment>
<feature type="transmembrane region" description="Helical" evidence="1">
    <location>
        <begin position="780"/>
        <end position="799"/>
    </location>
</feature>
<keyword evidence="1" id="KW-1133">Transmembrane helix</keyword>
<proteinExistence type="predicted"/>
<name>A0A6L2PK62_COPFO</name>
<dbReference type="PANTHER" id="PTHR11161">
    <property type="entry name" value="O-ACYLTRANSFERASE"/>
    <property type="match status" value="1"/>
</dbReference>
<dbReference type="InterPro" id="IPR002656">
    <property type="entry name" value="Acyl_transf_3_dom"/>
</dbReference>
<feature type="domain" description="Nose resistant-to-fluoxetine protein N-terminal" evidence="2">
    <location>
        <begin position="20"/>
        <end position="181"/>
    </location>
</feature>
<dbReference type="Pfam" id="PF20146">
    <property type="entry name" value="NRF"/>
    <property type="match status" value="1"/>
</dbReference>
<feature type="transmembrane region" description="Helical" evidence="1">
    <location>
        <begin position="571"/>
        <end position="591"/>
    </location>
</feature>
<dbReference type="InterPro" id="IPR006621">
    <property type="entry name" value="Nose-resist-to-fluoxetine_N"/>
</dbReference>
<keyword evidence="1" id="KW-0472">Membrane</keyword>
<dbReference type="PANTHER" id="PTHR11161:SF4">
    <property type="entry name" value="DROP DEAD"/>
    <property type="match status" value="1"/>
</dbReference>
<evidence type="ECO:0000313" key="3">
    <source>
        <dbReference type="EMBL" id="GFG32933.1"/>
    </source>
</evidence>
<dbReference type="InterPro" id="IPR052728">
    <property type="entry name" value="O2_lipid_transport_reg"/>
</dbReference>
<dbReference type="SMART" id="SM00703">
    <property type="entry name" value="NRF"/>
    <property type="match status" value="1"/>
</dbReference>
<feature type="transmembrane region" description="Helical" evidence="1">
    <location>
        <begin position="530"/>
        <end position="550"/>
    </location>
</feature>
<keyword evidence="1" id="KW-0812">Transmembrane</keyword>
<feature type="transmembrane region" description="Helical" evidence="1">
    <location>
        <begin position="328"/>
        <end position="347"/>
    </location>
</feature>
<dbReference type="OrthoDB" id="4794873at2759"/>
<feature type="transmembrane region" description="Helical" evidence="1">
    <location>
        <begin position="611"/>
        <end position="629"/>
    </location>
</feature>
<feature type="transmembrane region" description="Helical" evidence="1">
    <location>
        <begin position="289"/>
        <end position="308"/>
    </location>
</feature>
<reference evidence="4" key="1">
    <citation type="submission" date="2020-01" db="EMBL/GenBank/DDBJ databases">
        <title>Draft genome sequence of the Termite Coptotermes fromosanus.</title>
        <authorList>
            <person name="Itakura S."/>
            <person name="Yosikawa Y."/>
            <person name="Umezawa K."/>
        </authorList>
    </citation>
    <scope>NUCLEOTIDE SEQUENCE [LARGE SCALE GENOMIC DNA]</scope>
</reference>
<feature type="transmembrane region" description="Helical" evidence="1">
    <location>
        <begin position="497"/>
        <end position="518"/>
    </location>
</feature>
<protein>
    <recommendedName>
        <fullName evidence="2">Nose resistant-to-fluoxetine protein N-terminal domain-containing protein</fullName>
    </recommendedName>
</protein>
<evidence type="ECO:0000313" key="4">
    <source>
        <dbReference type="Proteomes" id="UP000502823"/>
    </source>
</evidence>
<dbReference type="Pfam" id="PF01757">
    <property type="entry name" value="Acyl_transf_3"/>
    <property type="match status" value="1"/>
</dbReference>
<gene>
    <name evidence="3" type="ORF">Cfor_04103</name>
</gene>
<keyword evidence="4" id="KW-1185">Reference proteome</keyword>
<dbReference type="Proteomes" id="UP000502823">
    <property type="component" value="Unassembled WGS sequence"/>
</dbReference>
<feature type="transmembrane region" description="Helical" evidence="1">
    <location>
        <begin position="416"/>
        <end position="436"/>
    </location>
</feature>
<dbReference type="AlphaFoldDB" id="A0A6L2PK62"/>
<evidence type="ECO:0000259" key="2">
    <source>
        <dbReference type="SMART" id="SM00703"/>
    </source>
</evidence>
<dbReference type="InParanoid" id="A0A6L2PK62"/>
<organism evidence="3 4">
    <name type="scientific">Coptotermes formosanus</name>
    <name type="common">Formosan subterranean termite</name>
    <dbReference type="NCBI Taxonomy" id="36987"/>
    <lineage>
        <taxon>Eukaryota</taxon>
        <taxon>Metazoa</taxon>
        <taxon>Ecdysozoa</taxon>
        <taxon>Arthropoda</taxon>
        <taxon>Hexapoda</taxon>
        <taxon>Insecta</taxon>
        <taxon>Pterygota</taxon>
        <taxon>Neoptera</taxon>
        <taxon>Polyneoptera</taxon>
        <taxon>Dictyoptera</taxon>
        <taxon>Blattodea</taxon>
        <taxon>Blattoidea</taxon>
        <taxon>Termitoidae</taxon>
        <taxon>Rhinotermitidae</taxon>
        <taxon>Coptotermes</taxon>
    </lineage>
</organism>
<accession>A0A6L2PK62</accession>
<dbReference type="GO" id="GO:0016747">
    <property type="term" value="F:acyltransferase activity, transferring groups other than amino-acyl groups"/>
    <property type="evidence" value="ECO:0007669"/>
    <property type="project" value="InterPro"/>
</dbReference>
<evidence type="ECO:0000256" key="1">
    <source>
        <dbReference type="SAM" id="Phobius"/>
    </source>
</evidence>
<sequence>MRNLVSQMKVHVPASQIVLNELCRNHSKIFLDRVRHFDMWALKMFDSSAKIPSGLLNGNINQYGDFDQCLELETELDPPMYPHLESYHIAGKYCLAALDLEMRQSAGHKGVLEEVDDLIHAHRPVISTVNDPGHRIARFSTINWGFCIPASCCADDLTISLTESLQTDLKDTAVTFRVKVDPDLCYIKEDMQGASTGTKFTLYNKNFFLISGKTLRLIKAFSLKRNLRTLLNTESAPSDITCLHGIRALNALALIIFHKSVALHFNPYVNRTHMAENLGKSWSVIGRTSIIYTDSFLFISGFLTSHGLLRQLDTNKKINIGEIYMSRYIRFVPNLVAVLLFCTYILTHLGSGPQWNLVVNRHSDICQRNMWRNFLFIHNYFGFEDMCLTHTHQLAVDMQLHLLAPVFVYLLWSRRWLGVGVLTLFSVYSTFLRYTVTYSKQLSTVLYFGATLSQLYATGRLSYTLPTHRATVYLTGIALRFLLCETKNKVSLKKFQVAIGWAAAIFAAGLAMCGPYHMADPTYQYNRQEAALYNALSPVLWSSFLAWCICADYNGYAGAFGRFLCWRGFAVFGRIAYSVYLTQFPVFFYNIGTRRSAGSYSPHLLFEVGEVASILLASTILTLLVDLPFQEVKKILWKKGTNHKLPLDVADMFYDLSLDVAASVAVLKADRRYQAKLREKQGSVVEHQLPSVRIQDVWEIKFYTASDIKRVTVYTELKFRCNPKGRVTASTSNQTALTAGNSVCLAPGKENPKFGQLCRPVQCDLERCRQLVTRTAIEDCAGYGFLAVGAYFLAFLTIVEDPLTFRELLAQGQTAMSKSTSLLAQYC</sequence>